<reference evidence="1" key="1">
    <citation type="submission" date="2019-03" db="EMBL/GenBank/DDBJ databases">
        <title>Candidatus Syntrophosphaera thermopropionivorans: a novel player in syntrophic propionate oxidation during anaerobic digestion.</title>
        <authorList>
            <person name="Dyksma S."/>
        </authorList>
    </citation>
    <scope>NUCLEOTIDE SEQUENCE</scope>
    <source>
        <strain evidence="1">W5</strain>
    </source>
</reference>
<protein>
    <submittedName>
        <fullName evidence="1">Efflux RND transporter periplasmic adaptor subunit</fullName>
    </submittedName>
</protein>
<gene>
    <name evidence="1" type="ORF">E0946_05205</name>
</gene>
<organism evidence="1 2">
    <name type="scientific">Candidatus Syntrophosphaera thermopropionivorans</name>
    <dbReference type="NCBI Taxonomy" id="2593015"/>
    <lineage>
        <taxon>Bacteria</taxon>
        <taxon>Pseudomonadati</taxon>
        <taxon>Candidatus Cloacimonadota</taxon>
        <taxon>Candidatus Cloacimonadia</taxon>
        <taxon>Candidatus Cloacimonadales</taxon>
        <taxon>Candidatus Cloacimonadaceae</taxon>
        <taxon>Candidatus Syntrophosphaera</taxon>
    </lineage>
</organism>
<evidence type="ECO:0000313" key="1">
    <source>
        <dbReference type="EMBL" id="TDF72812.1"/>
    </source>
</evidence>
<sequence>MKKQYFLIIILSIALLLTGCGRKQSQFKTLQQIQKEQGIPVRVKTVELETFVQELSYNASLGGKEESNGQSLVSEVVSSVNAKIGDRVSAGQIIVTFPRNTPTAQYEQALTAYNAAKTAYERMRNLYANGAISRQELDNVETQYKVAQANLDASDKMINVRAPISGIITNIAVSPGERSYPGQNLFTVSSTNGYKAKLMVADRDAMKVKIGTPATATWENITLNGKVSNISLALDPYQKAIPVEVTFPINGQRISFGSTAQIKLQILTKPNCIVVNREYVVNENDKQFVWINQNNHAIKREITTGLDNQLQFEVVSGLEPGEQLITEGLNLLTENALIRVIE</sequence>
<proteinExistence type="predicted"/>
<dbReference type="Proteomes" id="UP000294588">
    <property type="component" value="Unassembled WGS sequence"/>
</dbReference>
<name>A0AC61QIN7_9BACT</name>
<accession>A0AC61QIN7</accession>
<comment type="caution">
    <text evidence="1">The sequence shown here is derived from an EMBL/GenBank/DDBJ whole genome shotgun (WGS) entry which is preliminary data.</text>
</comment>
<evidence type="ECO:0000313" key="2">
    <source>
        <dbReference type="Proteomes" id="UP000294588"/>
    </source>
</evidence>
<keyword evidence="2" id="KW-1185">Reference proteome</keyword>
<dbReference type="EMBL" id="SMOG01000015">
    <property type="protein sequence ID" value="TDF72812.1"/>
    <property type="molecule type" value="Genomic_DNA"/>
</dbReference>